<sequence length="125" mass="14165">MLLADVHHVTCSARTYAILTQTPSIRNFALTNALMDLVEAKLLQWGLEKYVKNFKGRHEATGYPENRLRYVRRKDQNKTKKSVRDPHKPSKLVDTTDLELTSDDAEECVISAMVTCLETGVSQSL</sequence>
<dbReference type="AlphaFoldDB" id="A0A2G8L213"/>
<keyword evidence="3" id="KW-1185">Reference proteome</keyword>
<name>A0A2G8L213_STIJA</name>
<organism evidence="2 3">
    <name type="scientific">Stichopus japonicus</name>
    <name type="common">Sea cucumber</name>
    <dbReference type="NCBI Taxonomy" id="307972"/>
    <lineage>
        <taxon>Eukaryota</taxon>
        <taxon>Metazoa</taxon>
        <taxon>Echinodermata</taxon>
        <taxon>Eleutherozoa</taxon>
        <taxon>Echinozoa</taxon>
        <taxon>Holothuroidea</taxon>
        <taxon>Aspidochirotacea</taxon>
        <taxon>Aspidochirotida</taxon>
        <taxon>Stichopodidae</taxon>
        <taxon>Apostichopus</taxon>
    </lineage>
</organism>
<dbReference type="EMBL" id="MRZV01000254">
    <property type="protein sequence ID" value="PIK54304.1"/>
    <property type="molecule type" value="Genomic_DNA"/>
</dbReference>
<dbReference type="Proteomes" id="UP000230750">
    <property type="component" value="Unassembled WGS sequence"/>
</dbReference>
<reference evidence="2 3" key="1">
    <citation type="journal article" date="2017" name="PLoS Biol.">
        <title>The sea cucumber genome provides insights into morphological evolution and visceral regeneration.</title>
        <authorList>
            <person name="Zhang X."/>
            <person name="Sun L."/>
            <person name="Yuan J."/>
            <person name="Sun Y."/>
            <person name="Gao Y."/>
            <person name="Zhang L."/>
            <person name="Li S."/>
            <person name="Dai H."/>
            <person name="Hamel J.F."/>
            <person name="Liu C."/>
            <person name="Yu Y."/>
            <person name="Liu S."/>
            <person name="Lin W."/>
            <person name="Guo K."/>
            <person name="Jin S."/>
            <person name="Xu P."/>
            <person name="Storey K.B."/>
            <person name="Huan P."/>
            <person name="Zhang T."/>
            <person name="Zhou Y."/>
            <person name="Zhang J."/>
            <person name="Lin C."/>
            <person name="Li X."/>
            <person name="Xing L."/>
            <person name="Huo D."/>
            <person name="Sun M."/>
            <person name="Wang L."/>
            <person name="Mercier A."/>
            <person name="Li F."/>
            <person name="Yang H."/>
            <person name="Xiang J."/>
        </authorList>
    </citation>
    <scope>NUCLEOTIDE SEQUENCE [LARGE SCALE GENOMIC DNA]</scope>
    <source>
        <strain evidence="2">Shaxun</strain>
        <tissue evidence="2">Muscle</tissue>
    </source>
</reference>
<gene>
    <name evidence="2" type="ORF">BSL78_08779</name>
</gene>
<evidence type="ECO:0000313" key="3">
    <source>
        <dbReference type="Proteomes" id="UP000230750"/>
    </source>
</evidence>
<evidence type="ECO:0000313" key="2">
    <source>
        <dbReference type="EMBL" id="PIK54304.1"/>
    </source>
</evidence>
<comment type="caution">
    <text evidence="2">The sequence shown here is derived from an EMBL/GenBank/DDBJ whole genome shotgun (WGS) entry which is preliminary data.</text>
</comment>
<accession>A0A2G8L213</accession>
<feature type="compositionally biased region" description="Basic and acidic residues" evidence="1">
    <location>
        <begin position="73"/>
        <end position="88"/>
    </location>
</feature>
<evidence type="ECO:0000256" key="1">
    <source>
        <dbReference type="SAM" id="MobiDB-lite"/>
    </source>
</evidence>
<proteinExistence type="predicted"/>
<protein>
    <submittedName>
        <fullName evidence="2">Uncharacterized protein</fullName>
    </submittedName>
</protein>
<dbReference type="OrthoDB" id="10066002at2759"/>
<feature type="region of interest" description="Disordered" evidence="1">
    <location>
        <begin position="65"/>
        <end position="96"/>
    </location>
</feature>